<gene>
    <name evidence="10" type="ORF">N495_07260</name>
</gene>
<keyword evidence="3" id="KW-0805">Transcription regulation</keyword>
<dbReference type="Gene3D" id="3.40.50.2300">
    <property type="match status" value="1"/>
</dbReference>
<dbReference type="CDD" id="cd06170">
    <property type="entry name" value="LuxR_C_like"/>
    <property type="match status" value="1"/>
</dbReference>
<dbReference type="SMART" id="SM00421">
    <property type="entry name" value="HTH_LUXR"/>
    <property type="match status" value="1"/>
</dbReference>
<evidence type="ECO:0000256" key="6">
    <source>
        <dbReference type="ARBA" id="ARBA00024867"/>
    </source>
</evidence>
<dbReference type="InterPro" id="IPR058245">
    <property type="entry name" value="NreC/VraR/RcsB-like_REC"/>
</dbReference>
<dbReference type="Pfam" id="PF00196">
    <property type="entry name" value="GerE"/>
    <property type="match status" value="1"/>
</dbReference>
<dbReference type="GO" id="GO:0000160">
    <property type="term" value="P:phosphorelay signal transduction system"/>
    <property type="evidence" value="ECO:0007669"/>
    <property type="project" value="InterPro"/>
</dbReference>
<dbReference type="PANTHER" id="PTHR43214:SF40">
    <property type="entry name" value="TRANSCRIPTIONAL REGULATORY PROTEIN LNRK"/>
    <property type="match status" value="1"/>
</dbReference>
<feature type="modified residue" description="4-aspartylphosphate" evidence="7">
    <location>
        <position position="56"/>
    </location>
</feature>
<dbReference type="GO" id="GO:0003677">
    <property type="term" value="F:DNA binding"/>
    <property type="evidence" value="ECO:0007669"/>
    <property type="project" value="UniProtKB-KW"/>
</dbReference>
<comment type="function">
    <text evidence="6">May play the central regulatory role in sporulation. It may be an element of the effector pathway responsible for the activation of sporulation genes in response to nutritional stress. Spo0A may act in concert with spo0H (a sigma factor) to control the expression of some genes that are critical to the sporulation process.</text>
</comment>
<proteinExistence type="predicted"/>
<dbReference type="PRINTS" id="PR00038">
    <property type="entry name" value="HTHLUXR"/>
</dbReference>
<keyword evidence="5" id="KW-0804">Transcription</keyword>
<accession>A0A0D1AJU2</accession>
<dbReference type="PANTHER" id="PTHR43214">
    <property type="entry name" value="TWO-COMPONENT RESPONSE REGULATOR"/>
    <property type="match status" value="1"/>
</dbReference>
<evidence type="ECO:0000256" key="7">
    <source>
        <dbReference type="PROSITE-ProRule" id="PRU00169"/>
    </source>
</evidence>
<dbReference type="SUPFAM" id="SSF52172">
    <property type="entry name" value="CheY-like"/>
    <property type="match status" value="1"/>
</dbReference>
<dbReference type="AlphaFoldDB" id="A0A0D1AJU2"/>
<dbReference type="EMBL" id="JXSU01000007">
    <property type="protein sequence ID" value="KIS23394.1"/>
    <property type="molecule type" value="Genomic_DNA"/>
</dbReference>
<name>A0A0D1AJU2_CLOBO</name>
<dbReference type="InterPro" id="IPR011006">
    <property type="entry name" value="CheY-like_superfamily"/>
</dbReference>
<dbReference type="PATRIC" id="fig|1379739.3.peg.1792"/>
<dbReference type="RefSeq" id="WP_043031809.1">
    <property type="nucleotide sequence ID" value="NZ_JXSU01000007.1"/>
</dbReference>
<dbReference type="Proteomes" id="UP000032250">
    <property type="component" value="Unassembled WGS sequence"/>
</dbReference>
<dbReference type="OrthoDB" id="9779069at2"/>
<feature type="domain" description="Response regulatory" evidence="9">
    <location>
        <begin position="5"/>
        <end position="121"/>
    </location>
</feature>
<sequence>MNKTNIIVVDDEKLIREGLKIILSTYDDIQVIGLAGDGREALSLCKEKDVQVVLMDIRMPNCDGVLGTRIIKEQFPHIKILILTTFNDKEYIHEALKFGASGYLLKDSSNELIYEGIKACVKGNVVVHPDVANNIILNTTYEKELNDDDISLKYNLTGREINIIREIANGLSNKEIAERIYLSEGTIKNNISTILSKLDLRDRTQIAIFAFKNNIAN</sequence>
<dbReference type="HOGENOM" id="CLU_000445_90_10_9"/>
<dbReference type="InterPro" id="IPR016032">
    <property type="entry name" value="Sig_transdc_resp-reg_C-effctor"/>
</dbReference>
<dbReference type="InterPro" id="IPR001789">
    <property type="entry name" value="Sig_transdc_resp-reg_receiver"/>
</dbReference>
<dbReference type="InterPro" id="IPR039420">
    <property type="entry name" value="WalR-like"/>
</dbReference>
<evidence type="ECO:0000256" key="2">
    <source>
        <dbReference type="ARBA" id="ARBA00022553"/>
    </source>
</evidence>
<evidence type="ECO:0000313" key="11">
    <source>
        <dbReference type="Proteomes" id="UP000032250"/>
    </source>
</evidence>
<evidence type="ECO:0000256" key="5">
    <source>
        <dbReference type="ARBA" id="ARBA00023163"/>
    </source>
</evidence>
<reference evidence="10 11" key="1">
    <citation type="submission" date="2014-06" db="EMBL/GenBank/DDBJ databases">
        <title>Genome characterization of distinct group I Clostridium botulinum lineages.</title>
        <authorList>
            <person name="Giordani F."/>
            <person name="Anselmo A."/>
            <person name="Fillo S."/>
            <person name="Palozzi A.M."/>
            <person name="Fortunato A."/>
            <person name="Gentile B."/>
            <person name="Ciammaruconi A."/>
            <person name="Anniballi F."/>
            <person name="De Medici D."/>
            <person name="Lista F."/>
        </authorList>
    </citation>
    <scope>NUCLEOTIDE SEQUENCE [LARGE SCALE GENOMIC DNA]</scope>
    <source>
        <strain evidence="10 11">B2 450</strain>
    </source>
</reference>
<dbReference type="InterPro" id="IPR000792">
    <property type="entry name" value="Tscrpt_reg_LuxR_C"/>
</dbReference>
<evidence type="ECO:0000259" key="9">
    <source>
        <dbReference type="PROSITE" id="PS50110"/>
    </source>
</evidence>
<feature type="domain" description="HTH luxR-type" evidence="8">
    <location>
        <begin position="149"/>
        <end position="214"/>
    </location>
</feature>
<dbReference type="PROSITE" id="PS50043">
    <property type="entry name" value="HTH_LUXR_2"/>
    <property type="match status" value="1"/>
</dbReference>
<evidence type="ECO:0000256" key="3">
    <source>
        <dbReference type="ARBA" id="ARBA00023015"/>
    </source>
</evidence>
<dbReference type="CDD" id="cd17535">
    <property type="entry name" value="REC_NarL-like"/>
    <property type="match status" value="1"/>
</dbReference>
<evidence type="ECO:0000259" key="8">
    <source>
        <dbReference type="PROSITE" id="PS50043"/>
    </source>
</evidence>
<dbReference type="GO" id="GO:0006355">
    <property type="term" value="P:regulation of DNA-templated transcription"/>
    <property type="evidence" value="ECO:0007669"/>
    <property type="project" value="InterPro"/>
</dbReference>
<dbReference type="SUPFAM" id="SSF46894">
    <property type="entry name" value="C-terminal effector domain of the bipartite response regulators"/>
    <property type="match status" value="1"/>
</dbReference>
<protein>
    <recommendedName>
        <fullName evidence="1">Stage 0 sporulation protein A homolog</fullName>
    </recommendedName>
</protein>
<keyword evidence="2 7" id="KW-0597">Phosphoprotein</keyword>
<dbReference type="SMART" id="SM00448">
    <property type="entry name" value="REC"/>
    <property type="match status" value="1"/>
</dbReference>
<keyword evidence="4" id="KW-0238">DNA-binding</keyword>
<evidence type="ECO:0000256" key="4">
    <source>
        <dbReference type="ARBA" id="ARBA00023125"/>
    </source>
</evidence>
<evidence type="ECO:0000256" key="1">
    <source>
        <dbReference type="ARBA" id="ARBA00018672"/>
    </source>
</evidence>
<dbReference type="Pfam" id="PF00072">
    <property type="entry name" value="Response_reg"/>
    <property type="match status" value="1"/>
</dbReference>
<evidence type="ECO:0000313" key="10">
    <source>
        <dbReference type="EMBL" id="KIS23394.1"/>
    </source>
</evidence>
<dbReference type="PROSITE" id="PS50110">
    <property type="entry name" value="RESPONSE_REGULATORY"/>
    <property type="match status" value="1"/>
</dbReference>
<organism evidence="10 11">
    <name type="scientific">Clostridium botulinum B2 450</name>
    <dbReference type="NCBI Taxonomy" id="1379739"/>
    <lineage>
        <taxon>Bacteria</taxon>
        <taxon>Bacillati</taxon>
        <taxon>Bacillota</taxon>
        <taxon>Clostridia</taxon>
        <taxon>Eubacteriales</taxon>
        <taxon>Clostridiaceae</taxon>
        <taxon>Clostridium</taxon>
    </lineage>
</organism>
<comment type="caution">
    <text evidence="10">The sequence shown here is derived from an EMBL/GenBank/DDBJ whole genome shotgun (WGS) entry which is preliminary data.</text>
</comment>